<dbReference type="InterPro" id="IPR035979">
    <property type="entry name" value="RBD_domain_sf"/>
</dbReference>
<dbReference type="InterPro" id="IPR007201">
    <property type="entry name" value="Mei2-like_Rrm_C"/>
</dbReference>
<dbReference type="Pfam" id="PF04059">
    <property type="entry name" value="RRM_2"/>
    <property type="match status" value="1"/>
</dbReference>
<organism evidence="4 5">
    <name type="scientific">Bimuria novae-zelandiae CBS 107.79</name>
    <dbReference type="NCBI Taxonomy" id="1447943"/>
    <lineage>
        <taxon>Eukaryota</taxon>
        <taxon>Fungi</taxon>
        <taxon>Dikarya</taxon>
        <taxon>Ascomycota</taxon>
        <taxon>Pezizomycotina</taxon>
        <taxon>Dothideomycetes</taxon>
        <taxon>Pleosporomycetidae</taxon>
        <taxon>Pleosporales</taxon>
        <taxon>Massarineae</taxon>
        <taxon>Didymosphaeriaceae</taxon>
        <taxon>Bimuria</taxon>
    </lineage>
</organism>
<accession>A0A6A5VAU0</accession>
<proteinExistence type="predicted"/>
<dbReference type="PANTHER" id="PTHR23189">
    <property type="entry name" value="RNA RECOGNITION MOTIF-CONTAINING"/>
    <property type="match status" value="1"/>
</dbReference>
<evidence type="ECO:0000313" key="4">
    <source>
        <dbReference type="EMBL" id="KAF1974553.1"/>
    </source>
</evidence>
<sequence>MSSKAKGKLPVVQLPIIRHTPYVGLDPQPHLRPVFSNEIDSESDHFISRFVLVTWVPDGNRLIEAGRDHETELAKVEEVMKVYTLFDTCVPIYNRGIHLRFDNLQDACSGKVVLERHGFECEFVDNYKFAIAKSQDTAAVDEFEGQLRIDVLAMPFLSGSPVKITLGDIHAMHRDLEDALSRFGAIRDFIHTSSDEVEMIFQFRFEFFSVEVANRVRASLLDRPMERQADNGLWTWKIVGADNWAGPRPPNSPHRRLPRVGADLHQPKSGMNRPLNKEADQAHNKVFRERIEAGIDVRTTIMLRNIPNKLDWMTLKALLDRVCFGTYDFIYLRIDFASGHNVGYAFINFCDVKGMLAMLDQVEHRGWPGFRSSKNAELSYATIQGHEALVQKFRNSSVMQQTPYCRPRLFVTKEEAFIQQNIRKTGCEVQFPAPDNWSKFQRSIDSARTVGLFPPTASIQQPAERVHTSAYDRGTPRDMVHTVNQFGTPPAFNMYSDAQKRMAEQTFAIRFGPAVYGPVSFEHIPLRLIQEYLGDARPSNPGVIARPTFNAEAQIPLYSFSTPPQYGYNYYQE</sequence>
<dbReference type="EMBL" id="ML976674">
    <property type="protein sequence ID" value="KAF1974553.1"/>
    <property type="molecule type" value="Genomic_DNA"/>
</dbReference>
<gene>
    <name evidence="4" type="ORF">BU23DRAFT_461479</name>
</gene>
<reference evidence="4" key="1">
    <citation type="journal article" date="2020" name="Stud. Mycol.">
        <title>101 Dothideomycetes genomes: a test case for predicting lifestyles and emergence of pathogens.</title>
        <authorList>
            <person name="Haridas S."/>
            <person name="Albert R."/>
            <person name="Binder M."/>
            <person name="Bloem J."/>
            <person name="Labutti K."/>
            <person name="Salamov A."/>
            <person name="Andreopoulos B."/>
            <person name="Baker S."/>
            <person name="Barry K."/>
            <person name="Bills G."/>
            <person name="Bluhm B."/>
            <person name="Cannon C."/>
            <person name="Castanera R."/>
            <person name="Culley D."/>
            <person name="Daum C."/>
            <person name="Ezra D."/>
            <person name="Gonzalez J."/>
            <person name="Henrissat B."/>
            <person name="Kuo A."/>
            <person name="Liang C."/>
            <person name="Lipzen A."/>
            <person name="Lutzoni F."/>
            <person name="Magnuson J."/>
            <person name="Mondo S."/>
            <person name="Nolan M."/>
            <person name="Ohm R."/>
            <person name="Pangilinan J."/>
            <person name="Park H.-J."/>
            <person name="Ramirez L."/>
            <person name="Alfaro M."/>
            <person name="Sun H."/>
            <person name="Tritt A."/>
            <person name="Yoshinaga Y."/>
            <person name="Zwiers L.-H."/>
            <person name="Turgeon B."/>
            <person name="Goodwin S."/>
            <person name="Spatafora J."/>
            <person name="Crous P."/>
            <person name="Grigoriev I."/>
        </authorList>
    </citation>
    <scope>NUCLEOTIDE SEQUENCE</scope>
    <source>
        <strain evidence="4">CBS 107.79</strain>
    </source>
</reference>
<protein>
    <recommendedName>
        <fullName evidence="3">RRM domain-containing protein</fullName>
    </recommendedName>
</protein>
<keyword evidence="1 2" id="KW-0694">RNA-binding</keyword>
<dbReference type="GO" id="GO:0003723">
    <property type="term" value="F:RNA binding"/>
    <property type="evidence" value="ECO:0007669"/>
    <property type="project" value="UniProtKB-UniRule"/>
</dbReference>
<name>A0A6A5VAU0_9PLEO</name>
<dbReference type="InterPro" id="IPR012677">
    <property type="entry name" value="Nucleotide-bd_a/b_plait_sf"/>
</dbReference>
<evidence type="ECO:0000256" key="1">
    <source>
        <dbReference type="ARBA" id="ARBA00022884"/>
    </source>
</evidence>
<dbReference type="Gene3D" id="3.30.70.330">
    <property type="match status" value="1"/>
</dbReference>
<evidence type="ECO:0000256" key="2">
    <source>
        <dbReference type="PROSITE-ProRule" id="PRU00176"/>
    </source>
</evidence>
<dbReference type="Proteomes" id="UP000800036">
    <property type="component" value="Unassembled WGS sequence"/>
</dbReference>
<dbReference type="SUPFAM" id="SSF54928">
    <property type="entry name" value="RNA-binding domain, RBD"/>
    <property type="match status" value="1"/>
</dbReference>
<evidence type="ECO:0000259" key="3">
    <source>
        <dbReference type="PROSITE" id="PS50102"/>
    </source>
</evidence>
<dbReference type="OrthoDB" id="417481at2759"/>
<dbReference type="PROSITE" id="PS50102">
    <property type="entry name" value="RRM"/>
    <property type="match status" value="1"/>
</dbReference>
<evidence type="ECO:0000313" key="5">
    <source>
        <dbReference type="Proteomes" id="UP000800036"/>
    </source>
</evidence>
<feature type="domain" description="RRM" evidence="3">
    <location>
        <begin position="299"/>
        <end position="395"/>
    </location>
</feature>
<dbReference type="InterPro" id="IPR000504">
    <property type="entry name" value="RRM_dom"/>
</dbReference>
<keyword evidence="5" id="KW-1185">Reference proteome</keyword>
<dbReference type="AlphaFoldDB" id="A0A6A5VAU0"/>